<dbReference type="PROSITE" id="PS00360">
    <property type="entry name" value="RIBOSOMAL_S9"/>
    <property type="match status" value="1"/>
</dbReference>
<evidence type="ECO:0000313" key="8">
    <source>
        <dbReference type="EMBL" id="KAA8898069.1"/>
    </source>
</evidence>
<keyword evidence="2" id="KW-0809">Transit peptide</keyword>
<gene>
    <name evidence="8" type="ORF">DIURU_004923</name>
</gene>
<sequence>MSLRQFCTRLWTPSRGFNSVNRLRQVAPDQGRVPIPEQLRDQVQKSHVRIDIPSTVSMEQLRDWELERTRVVPTLKTFYGGNPVHEEYCNQLNALIRKYCDLPIRAADDESTYKFIGFESYKKMANSGSRVKETHHSELTALLHRLRMIDSQMMPQEVKDVLEKFSVKTNIFKQVDDIERTLDTHGRAFAVGKRKSATAEVWLVRGEGQTLVNGKSIVEYFPLVADRKRIVYPFQVVTQEGNYNIFAKVHGGGTSAQADAVMYGISKALTIFNPLFKPRLRKAGLMTRDARTVERKKPGRVKARKMPTWVKR</sequence>
<dbReference type="GO" id="GO:0006412">
    <property type="term" value="P:translation"/>
    <property type="evidence" value="ECO:0007669"/>
    <property type="project" value="InterPro"/>
</dbReference>
<evidence type="ECO:0000256" key="2">
    <source>
        <dbReference type="ARBA" id="ARBA00022946"/>
    </source>
</evidence>
<dbReference type="NCBIfam" id="NF001099">
    <property type="entry name" value="PRK00132.1"/>
    <property type="match status" value="1"/>
</dbReference>
<dbReference type="AlphaFoldDB" id="A0A642UFK5"/>
<keyword evidence="3 7" id="KW-0689">Ribosomal protein</keyword>
<evidence type="ECO:0000256" key="3">
    <source>
        <dbReference type="ARBA" id="ARBA00022980"/>
    </source>
</evidence>
<reference evidence="8 9" key="1">
    <citation type="submission" date="2019-07" db="EMBL/GenBank/DDBJ databases">
        <title>Genome assembly of two rare yeast pathogens: Diutina rugosa and Trichomonascus ciferrii.</title>
        <authorList>
            <person name="Mixao V."/>
            <person name="Saus E."/>
            <person name="Hansen A."/>
            <person name="Lass-Flor C."/>
            <person name="Gabaldon T."/>
        </authorList>
    </citation>
    <scope>NUCLEOTIDE SEQUENCE [LARGE SCALE GENOMIC DNA]</scope>
    <source>
        <strain evidence="8 9">CBS 613</strain>
    </source>
</reference>
<dbReference type="FunFam" id="3.30.230.10:FF:000001">
    <property type="entry name" value="30S ribosomal protein S9"/>
    <property type="match status" value="1"/>
</dbReference>
<name>A0A642UFK5_DIURU</name>
<dbReference type="GeneID" id="54783574"/>
<dbReference type="EMBL" id="SWFT01000149">
    <property type="protein sequence ID" value="KAA8898069.1"/>
    <property type="molecule type" value="Genomic_DNA"/>
</dbReference>
<proteinExistence type="inferred from homology"/>
<dbReference type="OMA" id="RESAMWA"/>
<evidence type="ECO:0000313" key="9">
    <source>
        <dbReference type="Proteomes" id="UP000449547"/>
    </source>
</evidence>
<dbReference type="RefSeq" id="XP_034010326.1">
    <property type="nucleotide sequence ID" value="XM_034157849.1"/>
</dbReference>
<accession>A0A642UFK5</accession>
<evidence type="ECO:0000256" key="4">
    <source>
        <dbReference type="ARBA" id="ARBA00023274"/>
    </source>
</evidence>
<dbReference type="GO" id="GO:0003723">
    <property type="term" value="F:RNA binding"/>
    <property type="evidence" value="ECO:0007669"/>
    <property type="project" value="TreeGrafter"/>
</dbReference>
<dbReference type="OrthoDB" id="10254627at2759"/>
<evidence type="ECO:0000256" key="5">
    <source>
        <dbReference type="ARBA" id="ARBA00039318"/>
    </source>
</evidence>
<keyword evidence="4 7" id="KW-0687">Ribonucleoprotein</keyword>
<dbReference type="Proteomes" id="UP000449547">
    <property type="component" value="Unassembled WGS sequence"/>
</dbReference>
<dbReference type="Gene3D" id="3.30.230.10">
    <property type="match status" value="1"/>
</dbReference>
<protein>
    <recommendedName>
        <fullName evidence="5">Small ribosomal subunit protein uS9m</fullName>
    </recommendedName>
    <alternativeName>
        <fullName evidence="6">37S ribosomal protein S9, mitochondrial</fullName>
    </alternativeName>
</protein>
<comment type="similarity">
    <text evidence="1 7">Belongs to the universal ribosomal protein uS9 family.</text>
</comment>
<dbReference type="InterPro" id="IPR023035">
    <property type="entry name" value="Ribosomal_uS9_bac/plastid"/>
</dbReference>
<dbReference type="VEuPathDB" id="FungiDB:DIURU_004923"/>
<dbReference type="SUPFAM" id="SSF54211">
    <property type="entry name" value="Ribosomal protein S5 domain 2-like"/>
    <property type="match status" value="1"/>
</dbReference>
<dbReference type="PANTHER" id="PTHR21569:SF1">
    <property type="entry name" value="SMALL RIBOSOMAL SUBUNIT PROTEIN US9M"/>
    <property type="match status" value="1"/>
</dbReference>
<dbReference type="GO" id="GO:0003735">
    <property type="term" value="F:structural constituent of ribosome"/>
    <property type="evidence" value="ECO:0007669"/>
    <property type="project" value="InterPro"/>
</dbReference>
<dbReference type="InterPro" id="IPR014721">
    <property type="entry name" value="Ribsml_uS5_D2-typ_fold_subgr"/>
</dbReference>
<dbReference type="InterPro" id="IPR020568">
    <property type="entry name" value="Ribosomal_Su5_D2-typ_SF"/>
</dbReference>
<evidence type="ECO:0000256" key="7">
    <source>
        <dbReference type="RuleBase" id="RU003815"/>
    </source>
</evidence>
<evidence type="ECO:0000256" key="6">
    <source>
        <dbReference type="ARBA" id="ARBA00042623"/>
    </source>
</evidence>
<dbReference type="InterPro" id="IPR000754">
    <property type="entry name" value="Ribosomal_uS9"/>
</dbReference>
<dbReference type="PANTHER" id="PTHR21569">
    <property type="entry name" value="RIBOSOMAL PROTEIN S9"/>
    <property type="match status" value="1"/>
</dbReference>
<dbReference type="Pfam" id="PF00380">
    <property type="entry name" value="Ribosomal_S9"/>
    <property type="match status" value="1"/>
</dbReference>
<dbReference type="GO" id="GO:0005763">
    <property type="term" value="C:mitochondrial small ribosomal subunit"/>
    <property type="evidence" value="ECO:0007669"/>
    <property type="project" value="TreeGrafter"/>
</dbReference>
<comment type="caution">
    <text evidence="8">The sequence shown here is derived from an EMBL/GenBank/DDBJ whole genome shotgun (WGS) entry which is preliminary data.</text>
</comment>
<keyword evidence="9" id="KW-1185">Reference proteome</keyword>
<dbReference type="InterPro" id="IPR020574">
    <property type="entry name" value="Ribosomal_uS9_CS"/>
</dbReference>
<organism evidence="8 9">
    <name type="scientific">Diutina rugosa</name>
    <name type="common">Yeast</name>
    <name type="synonym">Candida rugosa</name>
    <dbReference type="NCBI Taxonomy" id="5481"/>
    <lineage>
        <taxon>Eukaryota</taxon>
        <taxon>Fungi</taxon>
        <taxon>Dikarya</taxon>
        <taxon>Ascomycota</taxon>
        <taxon>Saccharomycotina</taxon>
        <taxon>Pichiomycetes</taxon>
        <taxon>Debaryomycetaceae</taxon>
        <taxon>Diutina</taxon>
    </lineage>
</organism>
<evidence type="ECO:0000256" key="1">
    <source>
        <dbReference type="ARBA" id="ARBA00005251"/>
    </source>
</evidence>